<evidence type="ECO:0000256" key="4">
    <source>
        <dbReference type="ARBA" id="ARBA00023015"/>
    </source>
</evidence>
<comment type="subcellular location">
    <subcellularLocation>
        <location evidence="9">Nucleus</location>
    </subcellularLocation>
</comment>
<name>A0A674D0U8_SALTR</name>
<evidence type="ECO:0000259" key="11">
    <source>
        <dbReference type="PROSITE" id="PS51319"/>
    </source>
</evidence>
<feature type="region of interest" description="Disordered" evidence="10">
    <location>
        <begin position="581"/>
        <end position="613"/>
    </location>
</feature>
<evidence type="ECO:0000313" key="12">
    <source>
        <dbReference type="Ensembl" id="ENSSTUP00000089560.1"/>
    </source>
</evidence>
<dbReference type="GeneTree" id="ENSGT00720000108834"/>
<keyword evidence="4" id="KW-0805">Transcription regulation</keyword>
<keyword evidence="13" id="KW-1185">Reference proteome</keyword>
<evidence type="ECO:0000256" key="2">
    <source>
        <dbReference type="ARBA" id="ARBA00022664"/>
    </source>
</evidence>
<gene>
    <name evidence="12" type="primary">IWS1</name>
</gene>
<feature type="compositionally biased region" description="Basic and acidic residues" evidence="10">
    <location>
        <begin position="346"/>
        <end position="358"/>
    </location>
</feature>
<organism evidence="12 13">
    <name type="scientific">Salmo trutta</name>
    <name type="common">Brown trout</name>
    <dbReference type="NCBI Taxonomy" id="8032"/>
    <lineage>
        <taxon>Eukaryota</taxon>
        <taxon>Metazoa</taxon>
        <taxon>Chordata</taxon>
        <taxon>Craniata</taxon>
        <taxon>Vertebrata</taxon>
        <taxon>Euteleostomi</taxon>
        <taxon>Actinopterygii</taxon>
        <taxon>Neopterygii</taxon>
        <taxon>Teleostei</taxon>
        <taxon>Protacanthopterygii</taxon>
        <taxon>Salmoniformes</taxon>
        <taxon>Salmonidae</taxon>
        <taxon>Salmoninae</taxon>
        <taxon>Salmo</taxon>
    </lineage>
</organism>
<evidence type="ECO:0000256" key="8">
    <source>
        <dbReference type="ARBA" id="ARBA00037992"/>
    </source>
</evidence>
<dbReference type="PANTHER" id="PTHR46010:SF1">
    <property type="entry name" value="PROTEIN IWS1 HOMOLOG"/>
    <property type="match status" value="1"/>
</dbReference>
<evidence type="ECO:0000256" key="7">
    <source>
        <dbReference type="ARBA" id="ARBA00023242"/>
    </source>
</evidence>
<evidence type="ECO:0000256" key="9">
    <source>
        <dbReference type="PROSITE-ProRule" id="PRU00649"/>
    </source>
</evidence>
<feature type="region of interest" description="Disordered" evidence="10">
    <location>
        <begin position="122"/>
        <end position="410"/>
    </location>
</feature>
<feature type="compositionally biased region" description="Basic and acidic residues" evidence="10">
    <location>
        <begin position="226"/>
        <end position="252"/>
    </location>
</feature>
<dbReference type="Pfam" id="PF08711">
    <property type="entry name" value="Med26"/>
    <property type="match status" value="1"/>
</dbReference>
<comment type="similarity">
    <text evidence="8">Belongs to the IWS1 family.</text>
</comment>
<proteinExistence type="inferred from homology"/>
<dbReference type="InterPro" id="IPR017923">
    <property type="entry name" value="TFIIS_N"/>
</dbReference>
<dbReference type="InParanoid" id="A0A674D0U8"/>
<dbReference type="OMA" id="REMKEMW"/>
<evidence type="ECO:0000256" key="6">
    <source>
        <dbReference type="ARBA" id="ARBA00023187"/>
    </source>
</evidence>
<dbReference type="FunFam" id="1.20.930.10:FF:000001">
    <property type="entry name" value="IWS1, SUPT6H interacting protein"/>
    <property type="match status" value="1"/>
</dbReference>
<dbReference type="PROSITE" id="PS51319">
    <property type="entry name" value="TFIIS_N"/>
    <property type="match status" value="1"/>
</dbReference>
<accession>A0A674D0U8</accession>
<reference evidence="12" key="2">
    <citation type="submission" date="2025-09" db="UniProtKB">
        <authorList>
            <consortium name="Ensembl"/>
        </authorList>
    </citation>
    <scope>IDENTIFICATION</scope>
</reference>
<dbReference type="Proteomes" id="UP000472277">
    <property type="component" value="Chromosome 13"/>
</dbReference>
<dbReference type="Ensembl" id="ENSSTUT00000095251.1">
    <property type="protein sequence ID" value="ENSSTUP00000089560.1"/>
    <property type="gene ID" value="ENSSTUG00000039292.1"/>
</dbReference>
<feature type="compositionally biased region" description="Basic and acidic residues" evidence="10">
    <location>
        <begin position="584"/>
        <end position="595"/>
    </location>
</feature>
<dbReference type="GO" id="GO:0006397">
    <property type="term" value="P:mRNA processing"/>
    <property type="evidence" value="ECO:0007669"/>
    <property type="project" value="UniProtKB-KW"/>
</dbReference>
<protein>
    <submittedName>
        <fullName evidence="12">Interacts with SUPT6H, CTD assembly factor 1</fullName>
    </submittedName>
</protein>
<evidence type="ECO:0000256" key="5">
    <source>
        <dbReference type="ARBA" id="ARBA00023163"/>
    </source>
</evidence>
<dbReference type="GO" id="GO:0016973">
    <property type="term" value="P:poly(A)+ mRNA export from nucleus"/>
    <property type="evidence" value="ECO:0007669"/>
    <property type="project" value="TreeGrafter"/>
</dbReference>
<evidence type="ECO:0000256" key="1">
    <source>
        <dbReference type="ARBA" id="ARBA00022448"/>
    </source>
</evidence>
<feature type="domain" description="TFIIS N-terminal" evidence="11">
    <location>
        <begin position="499"/>
        <end position="577"/>
    </location>
</feature>
<reference evidence="12" key="1">
    <citation type="submission" date="2025-08" db="UniProtKB">
        <authorList>
            <consortium name="Ensembl"/>
        </authorList>
    </citation>
    <scope>IDENTIFICATION</scope>
</reference>
<keyword evidence="7 9" id="KW-0539">Nucleus</keyword>
<dbReference type="Gene3D" id="1.20.930.10">
    <property type="entry name" value="Conserved domain common to transcription factors TFIIS, elongin A, CRSP70"/>
    <property type="match status" value="1"/>
</dbReference>
<dbReference type="AlphaFoldDB" id="A0A674D0U8"/>
<keyword evidence="1" id="KW-0813">Transport</keyword>
<keyword evidence="6" id="KW-0508">mRNA splicing</keyword>
<dbReference type="PANTHER" id="PTHR46010">
    <property type="entry name" value="PROTEIN IWS1 HOMOLOG"/>
    <property type="match status" value="1"/>
</dbReference>
<keyword evidence="5" id="KW-0804">Transcription</keyword>
<keyword evidence="3" id="KW-0509">mRNA transport</keyword>
<keyword evidence="2" id="KW-0507">mRNA processing</keyword>
<evidence type="ECO:0000256" key="10">
    <source>
        <dbReference type="SAM" id="MobiDB-lite"/>
    </source>
</evidence>
<dbReference type="InterPro" id="IPR035441">
    <property type="entry name" value="TFIIS/LEDGF_dom_sf"/>
</dbReference>
<evidence type="ECO:0000256" key="3">
    <source>
        <dbReference type="ARBA" id="ARBA00022816"/>
    </source>
</evidence>
<sequence length="702" mass="77740">MCWLCPGLVDGGGTPVQDENAPGSDAEEEMRIESCHSEVRGLSSKQDVLNTSLVWWSSPLDSPTILHIQINILKIFIISQGSMLTFFYKEKCRLIKHFIFPLFVMQDENSHGEGAAQAMETNGLASGSDNEGHKREDSDSEEEAPVKRSISDIECTPPPKLRGSTSDIEFPPKRRGSNSDIEGSPVKHRGCTSDMEEKETKQAAAGSDSENEDQPPSPARSRHSNARSDSETEVPEHKVQIESDGKEEECGAKKGKWKAVMHSDSEDEVEAWPVKAAAGSGQEKGSPAKRVVDDSEDDDAMPSRLKRKKAILSDSEDEEKADEPASKKSRTVSDDENSDSNAGSEAPDKTMAKLRELGSESEDEDDGQKAGFNQEDLEGDKNQSQASARKAMADDSDSDEGVDRGGGQDFMSDFDVMLARKKAQSGKRRRNRDGGTFISDADDVVSAMITKMTEAAEEDRTLNAQKKPALKKLTLLPTVVMHLKKQDLKETFIDSGVMSAIKEWIGPLPDKSLPALKIREDLLKILQELPSVSQETLKHSGIGRAVMFLYKHPKESRPNKDLALKLINEWSRPIFGLTSNYKGMTREERQQRDLDQQMPQKRLLSSGGQTPHRDLEKVLTGEEKALRPGDPGFCARARVPMPSNKDYVVRPKWNVESESRAAPVKKGMSRVDKQLRRFADIKRMTKTGHAVKISVQGNRMPL</sequence>
<dbReference type="InterPro" id="IPR051037">
    <property type="entry name" value="RNAPII_TF_IWS1"/>
</dbReference>
<dbReference type="GO" id="GO:0005634">
    <property type="term" value="C:nucleus"/>
    <property type="evidence" value="ECO:0007669"/>
    <property type="project" value="UniProtKB-SubCell"/>
</dbReference>
<dbReference type="GO" id="GO:0008380">
    <property type="term" value="P:RNA splicing"/>
    <property type="evidence" value="ECO:0007669"/>
    <property type="project" value="UniProtKB-KW"/>
</dbReference>
<evidence type="ECO:0000313" key="13">
    <source>
        <dbReference type="Proteomes" id="UP000472277"/>
    </source>
</evidence>